<dbReference type="CDD" id="cd06530">
    <property type="entry name" value="S26_SPase_I"/>
    <property type="match status" value="1"/>
</dbReference>
<evidence type="ECO:0000256" key="3">
    <source>
        <dbReference type="ARBA" id="ARBA00022989"/>
    </source>
</evidence>
<dbReference type="GO" id="GO:0004252">
    <property type="term" value="F:serine-type endopeptidase activity"/>
    <property type="evidence" value="ECO:0007669"/>
    <property type="project" value="InterPro"/>
</dbReference>
<evidence type="ECO:0000256" key="6">
    <source>
        <dbReference type="SAM" id="Phobius"/>
    </source>
</evidence>
<keyword evidence="3 6" id="KW-1133">Transmembrane helix</keyword>
<organism evidence="7">
    <name type="scientific">anaerobic digester metagenome</name>
    <dbReference type="NCBI Taxonomy" id="1263854"/>
    <lineage>
        <taxon>unclassified sequences</taxon>
        <taxon>metagenomes</taxon>
        <taxon>ecological metagenomes</taxon>
    </lineage>
</organism>
<gene>
    <name evidence="7" type="ORF">SCFA_3770002</name>
</gene>
<dbReference type="NCBIfam" id="TIGR02228">
    <property type="entry name" value="sigpep_I_arch"/>
    <property type="match status" value="1"/>
</dbReference>
<dbReference type="GO" id="GO:0016020">
    <property type="term" value="C:membrane"/>
    <property type="evidence" value="ECO:0007669"/>
    <property type="project" value="UniProtKB-SubCell"/>
</dbReference>
<feature type="compositionally biased region" description="Basic and acidic residues" evidence="5">
    <location>
        <begin position="348"/>
        <end position="362"/>
    </location>
</feature>
<dbReference type="Gene3D" id="3.40.50.2300">
    <property type="match status" value="1"/>
</dbReference>
<keyword evidence="4 6" id="KW-0472">Membrane</keyword>
<protein>
    <recommendedName>
        <fullName evidence="8">Signal peptidase I</fullName>
    </recommendedName>
</protein>
<dbReference type="InterPro" id="IPR019533">
    <property type="entry name" value="Peptidase_S26"/>
</dbReference>
<feature type="region of interest" description="Disordered" evidence="5">
    <location>
        <begin position="348"/>
        <end position="373"/>
    </location>
</feature>
<dbReference type="AlphaFoldDB" id="A0A485MAL9"/>
<feature type="transmembrane region" description="Helical" evidence="6">
    <location>
        <begin position="321"/>
        <end position="341"/>
    </location>
</feature>
<dbReference type="PANTHER" id="PTHR10806">
    <property type="entry name" value="SIGNAL PEPTIDASE COMPLEX CATALYTIC SUBUNIT SEC11"/>
    <property type="match status" value="1"/>
</dbReference>
<comment type="subcellular location">
    <subcellularLocation>
        <location evidence="1">Membrane</location>
    </subcellularLocation>
</comment>
<feature type="transmembrane region" description="Helical" evidence="6">
    <location>
        <begin position="180"/>
        <end position="201"/>
    </location>
</feature>
<name>A0A485MAL9_9ZZZZ</name>
<dbReference type="PRINTS" id="PR00728">
    <property type="entry name" value="SIGNALPTASE"/>
</dbReference>
<accession>A0A485MAL9</accession>
<dbReference type="SUPFAM" id="SSF52172">
    <property type="entry name" value="CheY-like"/>
    <property type="match status" value="1"/>
</dbReference>
<proteinExistence type="predicted"/>
<evidence type="ECO:0000256" key="5">
    <source>
        <dbReference type="SAM" id="MobiDB-lite"/>
    </source>
</evidence>
<evidence type="ECO:0000256" key="1">
    <source>
        <dbReference type="ARBA" id="ARBA00004370"/>
    </source>
</evidence>
<dbReference type="PANTHER" id="PTHR10806:SF6">
    <property type="entry name" value="SIGNAL PEPTIDASE COMPLEX CATALYTIC SUBUNIT SEC11"/>
    <property type="match status" value="1"/>
</dbReference>
<dbReference type="InterPro" id="IPR001733">
    <property type="entry name" value="Peptidase_S26B"/>
</dbReference>
<dbReference type="EMBL" id="CAADRN010000309">
    <property type="protein sequence ID" value="VFU17826.1"/>
    <property type="molecule type" value="Genomic_DNA"/>
</dbReference>
<evidence type="ECO:0000256" key="4">
    <source>
        <dbReference type="ARBA" id="ARBA00023136"/>
    </source>
</evidence>
<dbReference type="InterPro" id="IPR036286">
    <property type="entry name" value="LexA/Signal_pep-like_sf"/>
</dbReference>
<sequence length="373" mass="41085">MNCGLPPAKRQKVMTIMNTRRESGSAALNVLLINHRAEAMERQKKVIADNTCASKINTCRPGLSVVEATRNFIPDFVILQTGGCSIYCLDTVDQLIEKNPQVYILLIAESEDQELLERALDAGVDDFISGMPSDSELILRVKMGLRCAAQNERRFGAVNAPAEREETPAMPGLLAAGIKVAGNVIFGVLVLFMAVMAFFLVQSKYSGEVPSVFGYRVYMVLSGSMSPTFDTGSVVFVRPEDPAIIRKGDIITFSGEGSDMLTTHRVVDVQNEEGLKFITRGDANNVDDPKPVPAENVVGRVHGSLPYLGYLMGFAQTRRGLIFLVFIPGVLVILFELRNIFKYMRETDQERKTGRDGEENPAKKAPQYMPPPT</sequence>
<evidence type="ECO:0000313" key="7">
    <source>
        <dbReference type="EMBL" id="VFU17826.1"/>
    </source>
</evidence>
<evidence type="ECO:0008006" key="8">
    <source>
        <dbReference type="Google" id="ProtNLM"/>
    </source>
</evidence>
<dbReference type="GO" id="GO:0006465">
    <property type="term" value="P:signal peptide processing"/>
    <property type="evidence" value="ECO:0007669"/>
    <property type="project" value="InterPro"/>
</dbReference>
<dbReference type="InterPro" id="IPR011006">
    <property type="entry name" value="CheY-like_superfamily"/>
</dbReference>
<reference evidence="7" key="1">
    <citation type="submission" date="2019-03" db="EMBL/GenBank/DDBJ databases">
        <authorList>
            <person name="Hao L."/>
        </authorList>
    </citation>
    <scope>NUCLEOTIDE SEQUENCE</scope>
</reference>
<dbReference type="SUPFAM" id="SSF51306">
    <property type="entry name" value="LexA/Signal peptidase"/>
    <property type="match status" value="1"/>
</dbReference>
<keyword evidence="2 6" id="KW-0812">Transmembrane</keyword>
<evidence type="ECO:0000256" key="2">
    <source>
        <dbReference type="ARBA" id="ARBA00022692"/>
    </source>
</evidence>